<keyword evidence="2" id="KW-1185">Reference proteome</keyword>
<sequence>MMTKTIDHPLTVRELLFGGIDGDPRVLMGRLEKRKAFDELGGVLHHLSRITLKALEGEIATTLTGLLEMDLGELILMGFLKYRRLKAAARNTVADPDRTELVTLNEPHVFTSVHKLRAELLIDGRRRYVLHFKLTVTLTVKNLVARVSDGRLVSLSGGQGDAEATLKWERFELARAGVPLKLPLVVRLGDGFPLLTEEERAQVEEDLDQEQPAH</sequence>
<evidence type="ECO:0000313" key="2">
    <source>
        <dbReference type="Proteomes" id="UP001207654"/>
    </source>
</evidence>
<accession>A0ABT3ZY08</accession>
<name>A0ABT3ZY08_9BACT</name>
<dbReference type="EMBL" id="JAPNKA010000001">
    <property type="protein sequence ID" value="MCY1074285.1"/>
    <property type="molecule type" value="Genomic_DNA"/>
</dbReference>
<dbReference type="RefSeq" id="WP_267533259.1">
    <property type="nucleotide sequence ID" value="NZ_JAPNKA010000001.1"/>
</dbReference>
<dbReference type="Proteomes" id="UP001207654">
    <property type="component" value="Unassembled WGS sequence"/>
</dbReference>
<reference evidence="1 2" key="1">
    <citation type="submission" date="2022-11" db="EMBL/GenBank/DDBJ databases">
        <title>Minimal conservation of predation-associated metabolite biosynthetic gene clusters underscores biosynthetic potential of Myxococcota including descriptions for ten novel species: Archangium lansinium sp. nov., Myxococcus landrumus sp. nov., Nannocystis bai.</title>
        <authorList>
            <person name="Ahearne A."/>
            <person name="Stevens C."/>
            <person name="Phillips K."/>
        </authorList>
    </citation>
    <scope>NUCLEOTIDE SEQUENCE [LARGE SCALE GENOMIC DNA]</scope>
    <source>
        <strain evidence="1 2">MIWBW</strain>
    </source>
</reference>
<organism evidence="1 2">
    <name type="scientific">Archangium lansingense</name>
    <dbReference type="NCBI Taxonomy" id="2995310"/>
    <lineage>
        <taxon>Bacteria</taxon>
        <taxon>Pseudomonadati</taxon>
        <taxon>Myxococcota</taxon>
        <taxon>Myxococcia</taxon>
        <taxon>Myxococcales</taxon>
        <taxon>Cystobacterineae</taxon>
        <taxon>Archangiaceae</taxon>
        <taxon>Archangium</taxon>
    </lineage>
</organism>
<gene>
    <name evidence="1" type="ORF">OV287_07285</name>
</gene>
<proteinExistence type="predicted"/>
<protein>
    <submittedName>
        <fullName evidence="1">Uncharacterized protein</fullName>
    </submittedName>
</protein>
<evidence type="ECO:0000313" key="1">
    <source>
        <dbReference type="EMBL" id="MCY1074285.1"/>
    </source>
</evidence>
<comment type="caution">
    <text evidence="1">The sequence shown here is derived from an EMBL/GenBank/DDBJ whole genome shotgun (WGS) entry which is preliminary data.</text>
</comment>